<name>A0AAD5SXD4_9FUNG</name>
<comment type="caution">
    <text evidence="10">The sequence shown here is derived from an EMBL/GenBank/DDBJ whole genome shotgun (WGS) entry which is preliminary data.</text>
</comment>
<accession>A0AAD5SXD4</accession>
<keyword evidence="4 8" id="KW-0507">mRNA processing</keyword>
<comment type="subcellular location">
    <subcellularLocation>
        <location evidence="1 8">Nucleus</location>
    </subcellularLocation>
</comment>
<feature type="region of interest" description="Disordered" evidence="9">
    <location>
        <begin position="1"/>
        <end position="45"/>
    </location>
</feature>
<sequence length="242" mass="27224">MDRTQKLASLKKQREEAVKANRKDVHREHVRIKYRQTQADETRAAKTRRTAEILALRVEAEEKGEDYERQRALGYSAEAVERYEEKEEEKRRRAEGAVFADFAQAAANKYTKLTDALAREHNNTTTANNNKPYADAALVAHVASAIASSSSSTSLNSSIDPNAAAYAALANVPSKLAVSKLVKDLEKQAEARKTFSKRRAHDPDADVTYINERNMRFNKKIARAYDKHTAEIKQAFERGTAL</sequence>
<evidence type="ECO:0000256" key="9">
    <source>
        <dbReference type="SAM" id="MobiDB-lite"/>
    </source>
</evidence>
<dbReference type="GO" id="GO:0071014">
    <property type="term" value="C:post-mRNA release spliceosomal complex"/>
    <property type="evidence" value="ECO:0007669"/>
    <property type="project" value="TreeGrafter"/>
</dbReference>
<dbReference type="GO" id="GO:0000974">
    <property type="term" value="C:Prp19 complex"/>
    <property type="evidence" value="ECO:0007669"/>
    <property type="project" value="TreeGrafter"/>
</dbReference>
<evidence type="ECO:0000256" key="6">
    <source>
        <dbReference type="ARBA" id="ARBA00023187"/>
    </source>
</evidence>
<dbReference type="EMBL" id="JADGJH010001223">
    <property type="protein sequence ID" value="KAJ3116546.1"/>
    <property type="molecule type" value="Genomic_DNA"/>
</dbReference>
<proteinExistence type="inferred from homology"/>
<keyword evidence="11" id="KW-1185">Reference proteome</keyword>
<evidence type="ECO:0000256" key="3">
    <source>
        <dbReference type="ARBA" id="ARBA00014745"/>
    </source>
</evidence>
<evidence type="ECO:0000256" key="8">
    <source>
        <dbReference type="RuleBase" id="RU367148"/>
    </source>
</evidence>
<evidence type="ECO:0000313" key="11">
    <source>
        <dbReference type="Proteomes" id="UP001211907"/>
    </source>
</evidence>
<dbReference type="InterPro" id="IPR013260">
    <property type="entry name" value="mRNA_splic_SYF2"/>
</dbReference>
<comment type="similarity">
    <text evidence="2 8">Belongs to the SYF2 family.</text>
</comment>
<dbReference type="Pfam" id="PF08231">
    <property type="entry name" value="SYF2"/>
    <property type="match status" value="1"/>
</dbReference>
<evidence type="ECO:0000256" key="2">
    <source>
        <dbReference type="ARBA" id="ARBA00010028"/>
    </source>
</evidence>
<dbReference type="PANTHER" id="PTHR13264">
    <property type="entry name" value="GCIP-INTERACTING PROTEIN P29"/>
    <property type="match status" value="1"/>
</dbReference>
<comment type="subunit">
    <text evidence="8">May be part of a spliceosome complex.</text>
</comment>
<keyword evidence="7 8" id="KW-0539">Nucleus</keyword>
<dbReference type="AlphaFoldDB" id="A0AAD5SXD4"/>
<keyword evidence="5 8" id="KW-0747">Spliceosome</keyword>
<gene>
    <name evidence="10" type="ORF">HK100_001039</name>
</gene>
<dbReference type="PANTHER" id="PTHR13264:SF5">
    <property type="entry name" value="PRE-MRNA-SPLICING FACTOR SYF2"/>
    <property type="match status" value="1"/>
</dbReference>
<comment type="function">
    <text evidence="8">Involved in pre-mRNA splicing.</text>
</comment>
<protein>
    <recommendedName>
        <fullName evidence="3 8">Pre-mRNA-splicing factor SYF2</fullName>
    </recommendedName>
</protein>
<dbReference type="GO" id="GO:0000398">
    <property type="term" value="P:mRNA splicing, via spliceosome"/>
    <property type="evidence" value="ECO:0007669"/>
    <property type="project" value="UniProtKB-UniRule"/>
</dbReference>
<evidence type="ECO:0000256" key="5">
    <source>
        <dbReference type="ARBA" id="ARBA00022728"/>
    </source>
</evidence>
<reference evidence="10" key="1">
    <citation type="submission" date="2020-05" db="EMBL/GenBank/DDBJ databases">
        <title>Phylogenomic resolution of chytrid fungi.</title>
        <authorList>
            <person name="Stajich J.E."/>
            <person name="Amses K."/>
            <person name="Simmons R."/>
            <person name="Seto K."/>
            <person name="Myers J."/>
            <person name="Bonds A."/>
            <person name="Quandt C.A."/>
            <person name="Barry K."/>
            <person name="Liu P."/>
            <person name="Grigoriev I."/>
            <person name="Longcore J.E."/>
            <person name="James T.Y."/>
        </authorList>
    </citation>
    <scope>NUCLEOTIDE SEQUENCE</scope>
    <source>
        <strain evidence="10">JEL0513</strain>
    </source>
</reference>
<keyword evidence="6 8" id="KW-0508">mRNA splicing</keyword>
<evidence type="ECO:0000256" key="4">
    <source>
        <dbReference type="ARBA" id="ARBA00022664"/>
    </source>
</evidence>
<evidence type="ECO:0000256" key="7">
    <source>
        <dbReference type="ARBA" id="ARBA00023242"/>
    </source>
</evidence>
<feature type="compositionally biased region" description="Basic and acidic residues" evidence="9">
    <location>
        <begin position="12"/>
        <end position="27"/>
    </location>
</feature>
<dbReference type="GO" id="GO:0071013">
    <property type="term" value="C:catalytic step 2 spliceosome"/>
    <property type="evidence" value="ECO:0007669"/>
    <property type="project" value="TreeGrafter"/>
</dbReference>
<evidence type="ECO:0000256" key="1">
    <source>
        <dbReference type="ARBA" id="ARBA00004123"/>
    </source>
</evidence>
<organism evidence="10 11">
    <name type="scientific">Physocladia obscura</name>
    <dbReference type="NCBI Taxonomy" id="109957"/>
    <lineage>
        <taxon>Eukaryota</taxon>
        <taxon>Fungi</taxon>
        <taxon>Fungi incertae sedis</taxon>
        <taxon>Chytridiomycota</taxon>
        <taxon>Chytridiomycota incertae sedis</taxon>
        <taxon>Chytridiomycetes</taxon>
        <taxon>Chytridiales</taxon>
        <taxon>Chytriomycetaceae</taxon>
        <taxon>Physocladia</taxon>
    </lineage>
</organism>
<dbReference type="Proteomes" id="UP001211907">
    <property type="component" value="Unassembled WGS sequence"/>
</dbReference>
<evidence type="ECO:0000313" key="10">
    <source>
        <dbReference type="EMBL" id="KAJ3116546.1"/>
    </source>
</evidence>